<evidence type="ECO:0000256" key="1">
    <source>
        <dbReference type="ARBA" id="ARBA00010247"/>
    </source>
</evidence>
<dbReference type="Pfam" id="PF01779">
    <property type="entry name" value="Ribosomal_L29e"/>
    <property type="match status" value="1"/>
</dbReference>
<comment type="caution">
    <text evidence="6">The sequence shown here is derived from an EMBL/GenBank/DDBJ whole genome shotgun (WGS) entry which is preliminary data.</text>
</comment>
<protein>
    <recommendedName>
        <fullName evidence="4">60S ribosomal protein L29</fullName>
    </recommendedName>
</protein>
<dbReference type="GO" id="GO:0002181">
    <property type="term" value="P:cytoplasmic translation"/>
    <property type="evidence" value="ECO:0007669"/>
    <property type="project" value="TreeGrafter"/>
</dbReference>
<accession>A0AAW2H8J1</accession>
<dbReference type="EMBL" id="JARGDH010000006">
    <property type="protein sequence ID" value="KAL0266051.1"/>
    <property type="molecule type" value="Genomic_DNA"/>
</dbReference>
<reference evidence="6" key="1">
    <citation type="journal article" date="2024" name="Gigascience">
        <title>Chromosome-level genome of the poultry shaft louse Menopon gallinae provides insight into the host-switching and adaptive evolution of parasitic lice.</title>
        <authorList>
            <person name="Xu Y."/>
            <person name="Ma L."/>
            <person name="Liu S."/>
            <person name="Liang Y."/>
            <person name="Liu Q."/>
            <person name="He Z."/>
            <person name="Tian L."/>
            <person name="Duan Y."/>
            <person name="Cai W."/>
            <person name="Li H."/>
            <person name="Song F."/>
        </authorList>
    </citation>
    <scope>NUCLEOTIDE SEQUENCE</scope>
    <source>
        <strain evidence="6">Cailab_2023a</strain>
    </source>
</reference>
<feature type="region of interest" description="Disordered" evidence="5">
    <location>
        <begin position="1"/>
        <end position="29"/>
    </location>
</feature>
<keyword evidence="3 4" id="KW-0687">Ribonucleoprotein</keyword>
<organism evidence="6">
    <name type="scientific">Menopon gallinae</name>
    <name type="common">poultry shaft louse</name>
    <dbReference type="NCBI Taxonomy" id="328185"/>
    <lineage>
        <taxon>Eukaryota</taxon>
        <taxon>Metazoa</taxon>
        <taxon>Ecdysozoa</taxon>
        <taxon>Arthropoda</taxon>
        <taxon>Hexapoda</taxon>
        <taxon>Insecta</taxon>
        <taxon>Pterygota</taxon>
        <taxon>Neoptera</taxon>
        <taxon>Paraneoptera</taxon>
        <taxon>Psocodea</taxon>
        <taxon>Troctomorpha</taxon>
        <taxon>Phthiraptera</taxon>
        <taxon>Amblycera</taxon>
        <taxon>Menoponidae</taxon>
        <taxon>Menopon</taxon>
    </lineage>
</organism>
<gene>
    <name evidence="6" type="ORF">PYX00_011768</name>
</gene>
<dbReference type="GO" id="GO:0003735">
    <property type="term" value="F:structural constituent of ribosome"/>
    <property type="evidence" value="ECO:0007669"/>
    <property type="project" value="UniProtKB-UniRule"/>
</dbReference>
<comment type="similarity">
    <text evidence="1 4">Belongs to the eukaryotic ribosomal protein eL29 family.</text>
</comment>
<dbReference type="GO" id="GO:0022625">
    <property type="term" value="C:cytosolic large ribosomal subunit"/>
    <property type="evidence" value="ECO:0007669"/>
    <property type="project" value="TreeGrafter"/>
</dbReference>
<evidence type="ECO:0000313" key="6">
    <source>
        <dbReference type="EMBL" id="KAL0266051.1"/>
    </source>
</evidence>
<dbReference type="PANTHER" id="PTHR12884">
    <property type="entry name" value="60S RIBOSOMAL PROTEIN L29"/>
    <property type="match status" value="1"/>
</dbReference>
<sequence length="65" mass="7690">MAKRKNHTNHNQNRKNHRNGIKKVKRKSTISLRGLNQKFLTNMLYSRKYNNIGRAAYEAEHGPQQ</sequence>
<dbReference type="AlphaFoldDB" id="A0AAW2H8J1"/>
<evidence type="ECO:0000256" key="4">
    <source>
        <dbReference type="RuleBase" id="RU364026"/>
    </source>
</evidence>
<evidence type="ECO:0000256" key="3">
    <source>
        <dbReference type="ARBA" id="ARBA00023274"/>
    </source>
</evidence>
<dbReference type="InterPro" id="IPR002673">
    <property type="entry name" value="Ribosomal_eL29"/>
</dbReference>
<evidence type="ECO:0000256" key="2">
    <source>
        <dbReference type="ARBA" id="ARBA00022980"/>
    </source>
</evidence>
<dbReference type="Gene3D" id="6.10.140.1730">
    <property type="match status" value="1"/>
</dbReference>
<feature type="compositionally biased region" description="Basic residues" evidence="5">
    <location>
        <begin position="1"/>
        <end position="28"/>
    </location>
</feature>
<name>A0AAW2H8J1_9NEOP</name>
<evidence type="ECO:0000256" key="5">
    <source>
        <dbReference type="SAM" id="MobiDB-lite"/>
    </source>
</evidence>
<dbReference type="PANTHER" id="PTHR12884:SF0">
    <property type="entry name" value="60S RIBOSOMAL PROTEIN L29"/>
    <property type="match status" value="1"/>
</dbReference>
<proteinExistence type="inferred from homology"/>
<keyword evidence="2 4" id="KW-0689">Ribosomal protein</keyword>